<dbReference type="InterPro" id="IPR036390">
    <property type="entry name" value="WH_DNA-bd_sf"/>
</dbReference>
<dbReference type="PANTHER" id="PTHR30579">
    <property type="entry name" value="TRANSCRIPTIONAL REGULATOR"/>
    <property type="match status" value="1"/>
</dbReference>
<comment type="similarity">
    <text evidence="1">Belongs to the LysR transcriptional regulatory family.</text>
</comment>
<dbReference type="InterPro" id="IPR050176">
    <property type="entry name" value="LTTR"/>
</dbReference>
<evidence type="ECO:0000256" key="6">
    <source>
        <dbReference type="ARBA" id="ARBA00067332"/>
    </source>
</evidence>
<evidence type="ECO:0000313" key="9">
    <source>
        <dbReference type="EMBL" id="OLP43541.1"/>
    </source>
</evidence>
<organism evidence="9 10">
    <name type="scientific">Rhizobium oryziradicis</name>
    <dbReference type="NCBI Taxonomy" id="1867956"/>
    <lineage>
        <taxon>Bacteria</taxon>
        <taxon>Pseudomonadati</taxon>
        <taxon>Pseudomonadota</taxon>
        <taxon>Alphaproteobacteria</taxon>
        <taxon>Hyphomicrobiales</taxon>
        <taxon>Rhizobiaceae</taxon>
        <taxon>Rhizobium/Agrobacterium group</taxon>
        <taxon>Rhizobium</taxon>
    </lineage>
</organism>
<dbReference type="SUPFAM" id="SSF46785">
    <property type="entry name" value="Winged helix' DNA-binding domain"/>
    <property type="match status" value="1"/>
</dbReference>
<evidence type="ECO:0000256" key="3">
    <source>
        <dbReference type="ARBA" id="ARBA00023125"/>
    </source>
</evidence>
<dbReference type="InterPro" id="IPR000847">
    <property type="entry name" value="LysR_HTH_N"/>
</dbReference>
<evidence type="ECO:0000256" key="7">
    <source>
        <dbReference type="ARBA" id="ARBA00083243"/>
    </source>
</evidence>
<evidence type="ECO:0000256" key="5">
    <source>
        <dbReference type="ARBA" id="ARBA00054626"/>
    </source>
</evidence>
<feature type="domain" description="HTH lysR-type" evidence="8">
    <location>
        <begin position="12"/>
        <end position="69"/>
    </location>
</feature>
<keyword evidence="2" id="KW-0805">Transcription regulation</keyword>
<evidence type="ECO:0000256" key="4">
    <source>
        <dbReference type="ARBA" id="ARBA00023163"/>
    </source>
</evidence>
<keyword evidence="4" id="KW-0804">Transcription</keyword>
<dbReference type="Proteomes" id="UP000186894">
    <property type="component" value="Unassembled WGS sequence"/>
</dbReference>
<dbReference type="RefSeq" id="WP_075640861.1">
    <property type="nucleotide sequence ID" value="NZ_MKIM01000028.1"/>
</dbReference>
<dbReference type="GO" id="GO:0003700">
    <property type="term" value="F:DNA-binding transcription factor activity"/>
    <property type="evidence" value="ECO:0007669"/>
    <property type="project" value="InterPro"/>
</dbReference>
<dbReference type="FunFam" id="1.10.10.10:FF:000001">
    <property type="entry name" value="LysR family transcriptional regulator"/>
    <property type="match status" value="1"/>
</dbReference>
<dbReference type="PANTHER" id="PTHR30579:SF7">
    <property type="entry name" value="HTH-TYPE TRANSCRIPTIONAL REGULATOR LRHA-RELATED"/>
    <property type="match status" value="1"/>
</dbReference>
<reference evidence="9 10" key="1">
    <citation type="submission" date="2016-09" db="EMBL/GenBank/DDBJ databases">
        <title>Rhizobium oryziradicis sp. nov., isolated from the root of rice.</title>
        <authorList>
            <person name="Zhao J."/>
            <person name="Zhang X."/>
        </authorList>
    </citation>
    <scope>NUCLEOTIDE SEQUENCE [LARGE SCALE GENOMIC DNA]</scope>
    <source>
        <strain evidence="9 10">N19</strain>
    </source>
</reference>
<comment type="function">
    <text evidence="5">Transcriptional regulator of the ttuABCDE tartrate utilization operon.</text>
</comment>
<dbReference type="GO" id="GO:0003677">
    <property type="term" value="F:DNA binding"/>
    <property type="evidence" value="ECO:0007669"/>
    <property type="project" value="UniProtKB-KW"/>
</dbReference>
<keyword evidence="10" id="KW-1185">Reference proteome</keyword>
<dbReference type="InterPro" id="IPR036388">
    <property type="entry name" value="WH-like_DNA-bd_sf"/>
</dbReference>
<accession>A0A1Q8ZNR9</accession>
<protein>
    <recommendedName>
        <fullName evidence="6">HTH-type transcriptional regulator TtuA</fullName>
    </recommendedName>
    <alternativeName>
        <fullName evidence="7">Tartrate utilization transcriptional regulator</fullName>
    </alternativeName>
</protein>
<evidence type="ECO:0000256" key="2">
    <source>
        <dbReference type="ARBA" id="ARBA00023015"/>
    </source>
</evidence>
<dbReference type="Gene3D" id="3.40.190.10">
    <property type="entry name" value="Periplasmic binding protein-like II"/>
    <property type="match status" value="2"/>
</dbReference>
<dbReference type="Pfam" id="PF03466">
    <property type="entry name" value="LysR_substrate"/>
    <property type="match status" value="1"/>
</dbReference>
<dbReference type="PRINTS" id="PR00039">
    <property type="entry name" value="HTHLYSR"/>
</dbReference>
<evidence type="ECO:0000259" key="8">
    <source>
        <dbReference type="PROSITE" id="PS50931"/>
    </source>
</evidence>
<dbReference type="STRING" id="1867956.BJF95_22020"/>
<comment type="caution">
    <text evidence="9">The sequence shown here is derived from an EMBL/GenBank/DDBJ whole genome shotgun (WGS) entry which is preliminary data.</text>
</comment>
<sequence>MKLIQSANLPLLENDVLRTFVAISETGSFTAAAEQVFRTPSAVSMQIKKLEEQLSVSLFRRDARSVSLTPHGEMLLSYAKRMLALSNEAVSRFLMPEMNGVVRLGAPDDIGELILPGILMHLSQTWPHLAIEVTIDSSIALKKAIDEKRLDVTLFNFLDGVAANPSMRVMTEDLVWAGKKHGQAHLKSPLPVSVWNEGCIWRQRALDELTKQGTTFRIAYFCGHHMGQMAAIRADIAVAPLARFLLQDDMVELTEHDGLPKLGTYDIGIALRDDASAPVNAVADYVRCVLGDRSFVSHCMAA</sequence>
<dbReference type="PROSITE" id="PS50931">
    <property type="entry name" value="HTH_LYSR"/>
    <property type="match status" value="1"/>
</dbReference>
<dbReference type="Pfam" id="PF00126">
    <property type="entry name" value="HTH_1"/>
    <property type="match status" value="1"/>
</dbReference>
<dbReference type="Gene3D" id="1.10.10.10">
    <property type="entry name" value="Winged helix-like DNA-binding domain superfamily/Winged helix DNA-binding domain"/>
    <property type="match status" value="1"/>
</dbReference>
<dbReference type="AlphaFoldDB" id="A0A1Q8ZNR9"/>
<name>A0A1Q8ZNR9_9HYPH</name>
<evidence type="ECO:0000313" key="10">
    <source>
        <dbReference type="Proteomes" id="UP000186894"/>
    </source>
</evidence>
<dbReference type="InterPro" id="IPR005119">
    <property type="entry name" value="LysR_subst-bd"/>
</dbReference>
<dbReference type="OrthoDB" id="1631201at2"/>
<dbReference type="SUPFAM" id="SSF53850">
    <property type="entry name" value="Periplasmic binding protein-like II"/>
    <property type="match status" value="1"/>
</dbReference>
<gene>
    <name evidence="9" type="ORF">BJF95_22020</name>
</gene>
<keyword evidence="3" id="KW-0238">DNA-binding</keyword>
<proteinExistence type="inferred from homology"/>
<evidence type="ECO:0000256" key="1">
    <source>
        <dbReference type="ARBA" id="ARBA00009437"/>
    </source>
</evidence>
<dbReference type="EMBL" id="MKIM01000028">
    <property type="protein sequence ID" value="OLP43541.1"/>
    <property type="molecule type" value="Genomic_DNA"/>
</dbReference>